<accession>A0A1W1D139</accession>
<dbReference type="SUPFAM" id="SSF55424">
    <property type="entry name" value="FAD/NAD-linked reductases, dimerisation (C-terminal) domain"/>
    <property type="match status" value="1"/>
</dbReference>
<feature type="domain" description="FAD/NAD(P)-binding" evidence="6">
    <location>
        <begin position="7"/>
        <end position="306"/>
    </location>
</feature>
<reference evidence="7" key="1">
    <citation type="submission" date="2016-10" db="EMBL/GenBank/DDBJ databases">
        <authorList>
            <person name="de Groot N.N."/>
        </authorList>
    </citation>
    <scope>NUCLEOTIDE SEQUENCE</scope>
</reference>
<dbReference type="InterPro" id="IPR036188">
    <property type="entry name" value="FAD/NAD-bd_sf"/>
</dbReference>
<sequence length="463" mass="49736">MKKVVCDVLVIGGGPAGGVSAVTAKMNYPQKEILVVREFEIQLVPCAIPYIFGETLGCSENDVASCGMAETMGISTLLGRIEKVDIGNKIAFMKGYEITFDKLIFATGSEPFVHSSLKKSLDLEGVFTVPKNKTRIDALKEYTDKKEKIVVIGSGFIGIEIAVEFAGNGKDVTVIGGSKHILKNAFDTELGIRAEALILEHKVKYIGEDRLIEVLGEENKVASVCLESGKVLDADVVILATGYEPNTTLAQESGLILGHYGGIWVDEYMRTQNHDIFAVGDCSYRRDFITKEASKVMLASTSSAEGRVAGSSLFGIKYLKGFSGTLAIFSTMIGKTAFSSAGVTETQAKEAGIDVVVGAFEGLNRHPATIPNAQKQFVKLVVMKHGGQIIGGQIIGGEETGEMINLIGLIIESHFDVYKVMSMQVATQPMLTAAPTSYPVIMASVMATKMIELGKSDEKISKF</sequence>
<organism evidence="7">
    <name type="scientific">hydrothermal vent metagenome</name>
    <dbReference type="NCBI Taxonomy" id="652676"/>
    <lineage>
        <taxon>unclassified sequences</taxon>
        <taxon>metagenomes</taxon>
        <taxon>ecological metagenomes</taxon>
    </lineage>
</organism>
<proteinExistence type="inferred from homology"/>
<keyword evidence="3" id="KW-0285">Flavoprotein</keyword>
<dbReference type="Gene3D" id="3.50.50.60">
    <property type="entry name" value="FAD/NAD(P)-binding domain"/>
    <property type="match status" value="2"/>
</dbReference>
<dbReference type="Pfam" id="PF02852">
    <property type="entry name" value="Pyr_redox_dim"/>
    <property type="match status" value="1"/>
</dbReference>
<gene>
    <name evidence="7" type="ORF">MNB_SV-13-1893</name>
</gene>
<comment type="cofactor">
    <cofactor evidence="1">
        <name>FAD</name>
        <dbReference type="ChEBI" id="CHEBI:57692"/>
    </cofactor>
</comment>
<dbReference type="PANTHER" id="PTHR43429">
    <property type="entry name" value="PYRIDINE NUCLEOTIDE-DISULFIDE OXIDOREDUCTASE DOMAIN-CONTAINING"/>
    <property type="match status" value="1"/>
</dbReference>
<keyword evidence="4" id="KW-0274">FAD</keyword>
<evidence type="ECO:0000259" key="5">
    <source>
        <dbReference type="Pfam" id="PF02852"/>
    </source>
</evidence>
<protein>
    <submittedName>
        <fullName evidence="7">FAD-dependent pyridine nucleotide-disulphide oxidoreductase</fullName>
    </submittedName>
</protein>
<dbReference type="PRINTS" id="PR00411">
    <property type="entry name" value="PNDRDTASEI"/>
</dbReference>
<evidence type="ECO:0000256" key="4">
    <source>
        <dbReference type="ARBA" id="ARBA00022827"/>
    </source>
</evidence>
<comment type="similarity">
    <text evidence="2">Belongs to the class-III pyridine nucleotide-disulfide oxidoreductase family.</text>
</comment>
<dbReference type="InterPro" id="IPR023753">
    <property type="entry name" value="FAD/NAD-binding_dom"/>
</dbReference>
<dbReference type="AlphaFoldDB" id="A0A1W1D139"/>
<evidence type="ECO:0000259" key="6">
    <source>
        <dbReference type="Pfam" id="PF07992"/>
    </source>
</evidence>
<evidence type="ECO:0000256" key="3">
    <source>
        <dbReference type="ARBA" id="ARBA00022630"/>
    </source>
</evidence>
<evidence type="ECO:0000256" key="2">
    <source>
        <dbReference type="ARBA" id="ARBA00009130"/>
    </source>
</evidence>
<dbReference type="PANTHER" id="PTHR43429:SF3">
    <property type="entry name" value="NITRITE REDUCTASE [NAD(P)H]"/>
    <property type="match status" value="1"/>
</dbReference>
<dbReference type="Gene3D" id="3.30.390.30">
    <property type="match status" value="1"/>
</dbReference>
<evidence type="ECO:0000256" key="1">
    <source>
        <dbReference type="ARBA" id="ARBA00001974"/>
    </source>
</evidence>
<feature type="domain" description="Pyridine nucleotide-disulphide oxidoreductase dimerisation" evidence="5">
    <location>
        <begin position="331"/>
        <end position="434"/>
    </location>
</feature>
<dbReference type="PRINTS" id="PR00368">
    <property type="entry name" value="FADPNR"/>
</dbReference>
<dbReference type="SUPFAM" id="SSF51905">
    <property type="entry name" value="FAD/NAD(P)-binding domain"/>
    <property type="match status" value="1"/>
</dbReference>
<name>A0A1W1D139_9ZZZZ</name>
<dbReference type="EMBL" id="FPHM01000294">
    <property type="protein sequence ID" value="SFV71685.1"/>
    <property type="molecule type" value="Genomic_DNA"/>
</dbReference>
<dbReference type="GO" id="GO:0016491">
    <property type="term" value="F:oxidoreductase activity"/>
    <property type="evidence" value="ECO:0007669"/>
    <property type="project" value="InterPro"/>
</dbReference>
<dbReference type="Pfam" id="PF07992">
    <property type="entry name" value="Pyr_redox_2"/>
    <property type="match status" value="1"/>
</dbReference>
<dbReference type="InterPro" id="IPR016156">
    <property type="entry name" value="FAD/NAD-linked_Rdtase_dimer_sf"/>
</dbReference>
<evidence type="ECO:0000313" key="7">
    <source>
        <dbReference type="EMBL" id="SFV71685.1"/>
    </source>
</evidence>
<dbReference type="InterPro" id="IPR004099">
    <property type="entry name" value="Pyr_nucl-diS_OxRdtase_dimer"/>
</dbReference>
<dbReference type="InterPro" id="IPR050260">
    <property type="entry name" value="FAD-bd_OxRdtase"/>
</dbReference>